<dbReference type="EMBL" id="LAZR01058014">
    <property type="protein sequence ID" value="KKK70809.1"/>
    <property type="molecule type" value="Genomic_DNA"/>
</dbReference>
<reference evidence="1" key="1">
    <citation type="journal article" date="2015" name="Nature">
        <title>Complex archaea that bridge the gap between prokaryotes and eukaryotes.</title>
        <authorList>
            <person name="Spang A."/>
            <person name="Saw J.H."/>
            <person name="Jorgensen S.L."/>
            <person name="Zaremba-Niedzwiedzka K."/>
            <person name="Martijn J."/>
            <person name="Lind A.E."/>
            <person name="van Eijk R."/>
            <person name="Schleper C."/>
            <person name="Guy L."/>
            <person name="Ettema T.J."/>
        </authorList>
    </citation>
    <scope>NUCLEOTIDE SEQUENCE</scope>
</reference>
<organism evidence="1">
    <name type="scientific">marine sediment metagenome</name>
    <dbReference type="NCBI Taxonomy" id="412755"/>
    <lineage>
        <taxon>unclassified sequences</taxon>
        <taxon>metagenomes</taxon>
        <taxon>ecological metagenomes</taxon>
    </lineage>
</organism>
<proteinExistence type="predicted"/>
<gene>
    <name evidence="1" type="ORF">LCGC14_2920230</name>
</gene>
<name>A0A0F8ZWK4_9ZZZZ</name>
<dbReference type="AlphaFoldDB" id="A0A0F8ZWK4"/>
<evidence type="ECO:0008006" key="2">
    <source>
        <dbReference type="Google" id="ProtNLM"/>
    </source>
</evidence>
<accession>A0A0F8ZWK4</accession>
<protein>
    <recommendedName>
        <fullName evidence="2">VRR-NUC domain-containing protein</fullName>
    </recommendedName>
</protein>
<sequence>MTKSEDGKRNRNAGLRFERKVRKDLESKGWIVSKWMNNVKLEECKTADGKMINLFNGVHELVPARHKFRGPGIPMAIGTGFPDFIVIRNIKAIEKCLDINFLLALNLIEDRPINFDENKKVDLKYVLGVEVKSNGYLTQEEKAKCKWLLENNVFSKILIAKKGKKRGEIIYEEFK</sequence>
<comment type="caution">
    <text evidence="1">The sequence shown here is derived from an EMBL/GenBank/DDBJ whole genome shotgun (WGS) entry which is preliminary data.</text>
</comment>
<evidence type="ECO:0000313" key="1">
    <source>
        <dbReference type="EMBL" id="KKK70809.1"/>
    </source>
</evidence>